<evidence type="ECO:0000259" key="1">
    <source>
        <dbReference type="Pfam" id="PF01937"/>
    </source>
</evidence>
<gene>
    <name evidence="2" type="ORF">NMU03_11295</name>
</gene>
<organism evidence="2 3">
    <name type="scientific">Allocoprobacillus halotolerans</name>
    <dbReference type="NCBI Taxonomy" id="2944914"/>
    <lineage>
        <taxon>Bacteria</taxon>
        <taxon>Bacillati</taxon>
        <taxon>Bacillota</taxon>
        <taxon>Erysipelotrichia</taxon>
        <taxon>Erysipelotrichales</taxon>
        <taxon>Erysipelotrichaceae</taxon>
        <taxon>Allocoprobacillus</taxon>
    </lineage>
</organism>
<dbReference type="Gene3D" id="3.40.50.10880">
    <property type="entry name" value="Uncharacterised protein PF01937, DUF89, domain 3"/>
    <property type="match status" value="1"/>
</dbReference>
<evidence type="ECO:0000313" key="3">
    <source>
        <dbReference type="Proteomes" id="UP001060112"/>
    </source>
</evidence>
<evidence type="ECO:0000313" key="2">
    <source>
        <dbReference type="EMBL" id="UTY38261.1"/>
    </source>
</evidence>
<protein>
    <submittedName>
        <fullName evidence="2">ARMT1-like domain-containing protein</fullName>
    </submittedName>
</protein>
<dbReference type="RefSeq" id="WP_290138489.1">
    <property type="nucleotide sequence ID" value="NZ_CP101620.1"/>
</dbReference>
<reference evidence="2" key="1">
    <citation type="submission" date="2022-07" db="EMBL/GenBank/DDBJ databases">
        <title>Faecal culturing of patients with breast cancer.</title>
        <authorList>
            <person name="Teng N.M.Y."/>
            <person name="Kiu R."/>
            <person name="Evans R."/>
            <person name="Baker D.J."/>
            <person name="Zenner C."/>
            <person name="Robinson S.D."/>
            <person name="Hall L.J."/>
        </authorList>
    </citation>
    <scope>NUCLEOTIDE SEQUENCE</scope>
    <source>
        <strain evidence="2">LH1062</strain>
    </source>
</reference>
<feature type="domain" description="Damage-control phosphatase ARMT1-like metal-binding" evidence="1">
    <location>
        <begin position="4"/>
        <end position="276"/>
    </location>
</feature>
<dbReference type="InterPro" id="IPR036075">
    <property type="entry name" value="ARMT-1-like_metal-bd_sf"/>
</dbReference>
<proteinExistence type="predicted"/>
<keyword evidence="3" id="KW-1185">Reference proteome</keyword>
<dbReference type="InterPro" id="IPR014444">
    <property type="entry name" value="PH1575-like"/>
</dbReference>
<name>A0ABY5HYV0_9FIRM</name>
<dbReference type="Gene3D" id="1.10.285.20">
    <property type="entry name" value="Uncharacterised protein PF01937, DUF89, domain 2"/>
    <property type="match status" value="1"/>
</dbReference>
<dbReference type="SUPFAM" id="SSF111321">
    <property type="entry name" value="AF1104-like"/>
    <property type="match status" value="1"/>
</dbReference>
<accession>A0ABY5HYV0</accession>
<dbReference type="Proteomes" id="UP001060112">
    <property type="component" value="Chromosome"/>
</dbReference>
<dbReference type="EMBL" id="CP101620">
    <property type="protein sequence ID" value="UTY38261.1"/>
    <property type="molecule type" value="Genomic_DNA"/>
</dbReference>
<dbReference type="InterPro" id="IPR002791">
    <property type="entry name" value="ARMT1-like_metal-bd"/>
</dbReference>
<dbReference type="Pfam" id="PF01937">
    <property type="entry name" value="ARMT1-like_dom"/>
    <property type="match status" value="1"/>
</dbReference>
<sequence length="292" mass="33581">MKMNKQCLPCLMNQVVKMAKMTNCLNQDALFHQVFQYMSQVDFDKTNPEIIGEVFAIVKEYTHHDDPYQSLRTYYNQLFLKQLPQIEKQIHSFEEAIISAIVGNIIDFSPMHQNVEQDITTYFQNVHQLSLAINHVERLKDDLKNSSSLLYLGDNCGEICMDLLFIKTIKAFYPQLHIYFATRGKPVVNDSILEDAYFVGMDQYATIISNGDGSLGTVLSRVSQEFLDIYQQVDIVIAKGQANFESLSEEKHNIYFLLMVKCEVISQYIGVPQKSLVCMSNLNKELENENNN</sequence>
<dbReference type="PIRSF" id="PIRSF006593">
    <property type="entry name" value="UCP006593"/>
    <property type="match status" value="1"/>
</dbReference>